<dbReference type="InterPro" id="IPR020936">
    <property type="entry name" value="TrhO"/>
</dbReference>
<organism evidence="3 4">
    <name type="scientific">Ferroacidibacillus organovorans</name>
    <dbReference type="NCBI Taxonomy" id="1765683"/>
    <lineage>
        <taxon>Bacteria</taxon>
        <taxon>Bacillati</taxon>
        <taxon>Bacillota</taxon>
        <taxon>Bacilli</taxon>
        <taxon>Bacillales</taxon>
        <taxon>Alicyclobacillaceae</taxon>
        <taxon>Ferroacidibacillus</taxon>
    </lineage>
</organism>
<dbReference type="SUPFAM" id="SSF52821">
    <property type="entry name" value="Rhodanese/Cell cycle control phosphatase"/>
    <property type="match status" value="1"/>
</dbReference>
<dbReference type="Pfam" id="PF12368">
    <property type="entry name" value="Rhodanese_C"/>
    <property type="match status" value="1"/>
</dbReference>
<dbReference type="InterPro" id="IPR036873">
    <property type="entry name" value="Rhodanese-like_dom_sf"/>
</dbReference>
<sequence>MRPVTTPKLENTVEQDYLILLYYYFTPIADPLALMENQRELCKALSLKGRILIAPEGINGTVSGTREQAIAYMDAMRADERFQSMVFKVDEASGHAFPKLSVKYRKEIVRFDSPVPIDPTKKTGARLSPKDWLEAMNQPDTIILDGRSDYEYDLGHFRGAIRPDLSTFREFPAWIDEHLNVPKDRPLLTYCTGGIRCEKLSAYLLEAGFTNVAQLDGGIVTYGKDEIAQGALFDGKCYVFDERQSVPINRTQDQVIVGRCHHCDAPTERFINCKYDFCHNQHLVCDHCLAEHEGFCSPDCKTLYEVSTAVS</sequence>
<dbReference type="PANTHER" id="PTHR43268:SF3">
    <property type="entry name" value="RHODANESE-LIKE DOMAIN-CONTAINING PROTEIN 7-RELATED"/>
    <property type="match status" value="1"/>
</dbReference>
<evidence type="ECO:0000256" key="1">
    <source>
        <dbReference type="HAMAP-Rule" id="MF_00469"/>
    </source>
</evidence>
<dbReference type="GO" id="GO:0016740">
    <property type="term" value="F:transferase activity"/>
    <property type="evidence" value="ECO:0007669"/>
    <property type="project" value="UniProtKB-KW"/>
</dbReference>
<dbReference type="EMBL" id="LPVJ01000070">
    <property type="protein sequence ID" value="KUO94800.1"/>
    <property type="molecule type" value="Genomic_DNA"/>
</dbReference>
<dbReference type="Gene3D" id="3.40.250.10">
    <property type="entry name" value="Rhodanese-like domain"/>
    <property type="match status" value="1"/>
</dbReference>
<protein>
    <recommendedName>
        <fullName evidence="1">tRNA uridine(34) hydroxylase</fullName>
        <ecNumber evidence="1">1.14.-.-</ecNumber>
    </recommendedName>
    <alternativeName>
        <fullName evidence="1">tRNA hydroxylation protein O</fullName>
    </alternativeName>
</protein>
<dbReference type="PANTHER" id="PTHR43268">
    <property type="entry name" value="THIOSULFATE SULFURTRANSFERASE/RHODANESE-LIKE DOMAIN-CONTAINING PROTEIN 2"/>
    <property type="match status" value="1"/>
</dbReference>
<proteinExistence type="inferred from homology"/>
<dbReference type="PROSITE" id="PS50206">
    <property type="entry name" value="RHODANESE_3"/>
    <property type="match status" value="1"/>
</dbReference>
<comment type="catalytic activity">
    <reaction evidence="1">
        <text>uridine(34) in tRNA + AH2 + O2 = 5-hydroxyuridine(34) in tRNA + A + H2O</text>
        <dbReference type="Rhea" id="RHEA:64224"/>
        <dbReference type="Rhea" id="RHEA-COMP:11727"/>
        <dbReference type="Rhea" id="RHEA-COMP:13381"/>
        <dbReference type="ChEBI" id="CHEBI:13193"/>
        <dbReference type="ChEBI" id="CHEBI:15377"/>
        <dbReference type="ChEBI" id="CHEBI:15379"/>
        <dbReference type="ChEBI" id="CHEBI:17499"/>
        <dbReference type="ChEBI" id="CHEBI:65315"/>
        <dbReference type="ChEBI" id="CHEBI:136877"/>
    </reaction>
</comment>
<dbReference type="RefSeq" id="WP_067719439.1">
    <property type="nucleotide sequence ID" value="NZ_LPVJ01000070.1"/>
</dbReference>
<dbReference type="SMART" id="SM00450">
    <property type="entry name" value="RHOD"/>
    <property type="match status" value="1"/>
</dbReference>
<dbReference type="Gene3D" id="3.30.70.100">
    <property type="match status" value="1"/>
</dbReference>
<keyword evidence="3" id="KW-0808">Transferase</keyword>
<dbReference type="HAMAP" id="MF_00469">
    <property type="entry name" value="TrhO"/>
    <property type="match status" value="1"/>
</dbReference>
<evidence type="ECO:0000313" key="4">
    <source>
        <dbReference type="Proteomes" id="UP000053557"/>
    </source>
</evidence>
<dbReference type="NCBIfam" id="NF001135">
    <property type="entry name" value="PRK00142.1-3"/>
    <property type="match status" value="1"/>
</dbReference>
<comment type="caution">
    <text evidence="3">The sequence shown here is derived from an EMBL/GenBank/DDBJ whole genome shotgun (WGS) entry which is preliminary data.</text>
</comment>
<evidence type="ECO:0000313" key="3">
    <source>
        <dbReference type="EMBL" id="KUO94800.1"/>
    </source>
</evidence>
<dbReference type="GO" id="GO:0006400">
    <property type="term" value="P:tRNA modification"/>
    <property type="evidence" value="ECO:0007669"/>
    <property type="project" value="UniProtKB-UniRule"/>
</dbReference>
<dbReference type="Pfam" id="PF17773">
    <property type="entry name" value="UPF0176_N"/>
    <property type="match status" value="1"/>
</dbReference>
<accession>A0A101XNP8</accession>
<dbReference type="Pfam" id="PF00581">
    <property type="entry name" value="Rhodanese"/>
    <property type="match status" value="1"/>
</dbReference>
<name>A0A101XNP8_9BACL</name>
<dbReference type="CDD" id="cd01518">
    <property type="entry name" value="RHOD_YceA"/>
    <property type="match status" value="1"/>
</dbReference>
<dbReference type="OrthoDB" id="9778326at2"/>
<gene>
    <name evidence="1" type="primary">trhO</name>
    <name evidence="3" type="ORF">ATW55_10320</name>
</gene>
<dbReference type="InterPro" id="IPR001763">
    <property type="entry name" value="Rhodanese-like_dom"/>
</dbReference>
<evidence type="ECO:0000259" key="2">
    <source>
        <dbReference type="PROSITE" id="PS50206"/>
    </source>
</evidence>
<keyword evidence="4" id="KW-1185">Reference proteome</keyword>
<dbReference type="EC" id="1.14.-.-" evidence="1"/>
<keyword evidence="1" id="KW-0560">Oxidoreductase</keyword>
<dbReference type="AlphaFoldDB" id="A0A101XNP8"/>
<dbReference type="InterPro" id="IPR022111">
    <property type="entry name" value="Rhodanese_C"/>
</dbReference>
<dbReference type="Proteomes" id="UP000053557">
    <property type="component" value="Unassembled WGS sequence"/>
</dbReference>
<dbReference type="InterPro" id="IPR040503">
    <property type="entry name" value="TRHO_N"/>
</dbReference>
<comment type="similarity">
    <text evidence="1">Belongs to the TrhO family.</text>
</comment>
<keyword evidence="1" id="KW-0819">tRNA processing</keyword>
<comment type="function">
    <text evidence="1">Catalyzes oxygen-dependent 5-hydroxyuridine (ho5U) modification at position 34 in tRNAs.</text>
</comment>
<dbReference type="GO" id="GO:0016705">
    <property type="term" value="F:oxidoreductase activity, acting on paired donors, with incorporation or reduction of molecular oxygen"/>
    <property type="evidence" value="ECO:0007669"/>
    <property type="project" value="UniProtKB-UniRule"/>
</dbReference>
<feature type="domain" description="Rhodanese" evidence="2">
    <location>
        <begin position="137"/>
        <end position="231"/>
    </location>
</feature>
<reference evidence="3 4" key="1">
    <citation type="submission" date="2015-12" db="EMBL/GenBank/DDBJ databases">
        <title>Draft genome sequence of Acidibacillus ferrooxidans ITV001, isolated from a chalcopyrite acid mine drainage site in Brazil.</title>
        <authorList>
            <person name="Dall'Agnol H."/>
            <person name="Nancucheo I."/>
            <person name="Johnson B."/>
            <person name="Oliveira R."/>
            <person name="Leite L."/>
            <person name="Pylro V."/>
            <person name="Nunes G.L."/>
            <person name="Tzotzos G."/>
            <person name="Fernandes G.R."/>
            <person name="Dutra J."/>
            <person name="Orellana S.C."/>
            <person name="Oliveira G."/>
        </authorList>
    </citation>
    <scope>NUCLEOTIDE SEQUENCE [LARGE SCALE GENOMIC DNA]</scope>
    <source>
        <strain evidence="4">ITV01</strain>
    </source>
</reference>